<accession>A0AAV0BKI0</accession>
<gene>
    <name evidence="1" type="ORF">PPACK8108_LOCUS21122</name>
</gene>
<dbReference type="Proteomes" id="UP001153365">
    <property type="component" value="Unassembled WGS sequence"/>
</dbReference>
<reference evidence="1" key="1">
    <citation type="submission" date="2022-06" db="EMBL/GenBank/DDBJ databases">
        <authorList>
            <consortium name="SYNGENTA / RWTH Aachen University"/>
        </authorList>
    </citation>
    <scope>NUCLEOTIDE SEQUENCE</scope>
</reference>
<evidence type="ECO:0000313" key="1">
    <source>
        <dbReference type="EMBL" id="CAH7686473.1"/>
    </source>
</evidence>
<keyword evidence="2" id="KW-1185">Reference proteome</keyword>
<organism evidence="1 2">
    <name type="scientific">Phakopsora pachyrhizi</name>
    <name type="common">Asian soybean rust disease fungus</name>
    <dbReference type="NCBI Taxonomy" id="170000"/>
    <lineage>
        <taxon>Eukaryota</taxon>
        <taxon>Fungi</taxon>
        <taxon>Dikarya</taxon>
        <taxon>Basidiomycota</taxon>
        <taxon>Pucciniomycotina</taxon>
        <taxon>Pucciniomycetes</taxon>
        <taxon>Pucciniales</taxon>
        <taxon>Phakopsoraceae</taxon>
        <taxon>Phakopsora</taxon>
    </lineage>
</organism>
<evidence type="ECO:0000313" key="2">
    <source>
        <dbReference type="Proteomes" id="UP001153365"/>
    </source>
</evidence>
<dbReference type="EMBL" id="CALTRL010005793">
    <property type="protein sequence ID" value="CAH7686473.1"/>
    <property type="molecule type" value="Genomic_DNA"/>
</dbReference>
<sequence length="260" mass="29328">MKILLLVYSFTHQKGFYGVLPKQTSIPKSAITKFIASYGMYFCLGASMWLAMEIAACGMNAFEFLFYPLAQAKLPKNWAFKKPFDPHIYSLLFPKPWKHTSTSDFWGRGWHSLFCWDFVFFKALPEAKCASALGFGKQVQKILGLMGAMLLPADLCASTAFSSASNKKHGFGIISYFINCTLVMPLENLLQTNTKFGFQGNFGCMWTYGWVLYLGKPALDLWAGCRLGEGLVSIAQMNWSQILFPVGFALPTRWLKFLPF</sequence>
<dbReference type="InterPro" id="IPR044851">
    <property type="entry name" value="Wax_synthase"/>
</dbReference>
<name>A0AAV0BKI0_PHAPC</name>
<evidence type="ECO:0008006" key="3">
    <source>
        <dbReference type="Google" id="ProtNLM"/>
    </source>
</evidence>
<protein>
    <recommendedName>
        <fullName evidence="3">Wax synthase domain-containing protein</fullName>
    </recommendedName>
</protein>
<dbReference type="AlphaFoldDB" id="A0AAV0BKI0"/>
<proteinExistence type="predicted"/>
<dbReference type="PANTHER" id="PTHR31595">
    <property type="entry name" value="LONG-CHAIN-ALCOHOL O-FATTY-ACYLTRANSFERASE 3-RELATED"/>
    <property type="match status" value="1"/>
</dbReference>
<dbReference type="GO" id="GO:0008374">
    <property type="term" value="F:O-acyltransferase activity"/>
    <property type="evidence" value="ECO:0007669"/>
    <property type="project" value="InterPro"/>
</dbReference>
<comment type="caution">
    <text evidence="1">The sequence shown here is derived from an EMBL/GenBank/DDBJ whole genome shotgun (WGS) entry which is preliminary data.</text>
</comment>
<dbReference type="PANTHER" id="PTHR31595:SF57">
    <property type="entry name" value="OS04G0481900 PROTEIN"/>
    <property type="match status" value="1"/>
</dbReference>
<dbReference type="GO" id="GO:0006629">
    <property type="term" value="P:lipid metabolic process"/>
    <property type="evidence" value="ECO:0007669"/>
    <property type="project" value="InterPro"/>
</dbReference>